<organism evidence="1 2">
    <name type="scientific">Methanobrevibacter arboriphilus</name>
    <dbReference type="NCBI Taxonomy" id="39441"/>
    <lineage>
        <taxon>Archaea</taxon>
        <taxon>Methanobacteriati</taxon>
        <taxon>Methanobacteriota</taxon>
        <taxon>Methanomada group</taxon>
        <taxon>Methanobacteria</taxon>
        <taxon>Methanobacteriales</taxon>
        <taxon>Methanobacteriaceae</taxon>
        <taxon>Methanobrevibacter</taxon>
    </lineage>
</organism>
<sequence length="623" mass="72802">MEHNYLLKWHIDYYSKLTKHPKNTIYQGKGGEYFLTIQKKKEILLNNIYGVDIDTQAVEVTKLSLLLKVLENENKDALEQQKKLIQERVLPYLGDNIRCGNSLIGTDILENNDLTQEEIKKINPFDWEEEFHTIMTNGGFDAIIGNPPYVGQKNNNEIFAPIFSTKWGNDFARNMVKVDLFYFFFHKSIDIAKKNGLISFITTNYFLTADGAFNLRKDFKERTTILKLLDFNELKIFENAKGQHNIITILKKKYKGKDFAENLITKNKGDASEFLIKSIFNHKDENTEYFKINQNDLFEGENNYLRIVGSGNSPSGNKKTDSILKILNKISDQGVIITKKCDVKTGLRTGIDKVSKSHINKIKDGTYKIKNNYVINEDVFIVSNEFFENTPKNERNLLKPLFKNSDIKRYSNKKIANKYVIYSNKNTLIDNYPFIKKHLLKFKPLIKSIRGKNGEKWYSIVRSRENRIFNSRKIVIPQRSKLNDFSYNECDFYASSDVYFIIDKKEKTNIDLKYVLALINSKLYYNWFNQKGKKKGDALELYQKPLSQIPIKDINKDKQQPFIDLVDKMIQLNQDLSNANNPHDKKLLEKQIEITDDKINRLIYELYKLSPKDIEIIENSLKE</sequence>
<gene>
    <name evidence="1" type="ORF">MarbSA_10480</name>
</gene>
<keyword evidence="2" id="KW-1185">Reference proteome</keyword>
<name>A0ACA8R2W2_METAZ</name>
<evidence type="ECO:0000313" key="1">
    <source>
        <dbReference type="EMBL" id="BBL62008.1"/>
    </source>
</evidence>
<protein>
    <submittedName>
        <fullName evidence="1">Uncharacterized protein</fullName>
    </submittedName>
</protein>
<dbReference type="Proteomes" id="UP000825015">
    <property type="component" value="Chromosome"/>
</dbReference>
<accession>A0ACA8R2W2</accession>
<proteinExistence type="predicted"/>
<dbReference type="EMBL" id="AP019779">
    <property type="protein sequence ID" value="BBL62008.1"/>
    <property type="molecule type" value="Genomic_DNA"/>
</dbReference>
<evidence type="ECO:0000313" key="2">
    <source>
        <dbReference type="Proteomes" id="UP000825015"/>
    </source>
</evidence>
<reference evidence="1" key="1">
    <citation type="submission" date="2019-06" db="EMBL/GenBank/DDBJ databases">
        <title>Complete genome sequence of Methanobrevibacter arboriphilus strain SA.</title>
        <authorList>
            <person name="Asakawa S."/>
        </authorList>
    </citation>
    <scope>NUCLEOTIDE SEQUENCE</scope>
    <source>
        <strain evidence="1">SA</strain>
    </source>
</reference>